<dbReference type="InterPro" id="IPR001087">
    <property type="entry name" value="GDSL"/>
</dbReference>
<evidence type="ECO:0000313" key="4">
    <source>
        <dbReference type="EMBL" id="TVY82118.1"/>
    </source>
</evidence>
<dbReference type="EMBL" id="QGMK01000367">
    <property type="protein sequence ID" value="TVY82118.1"/>
    <property type="molecule type" value="Genomic_DNA"/>
</dbReference>
<keyword evidence="5" id="KW-1185">Reference proteome</keyword>
<comment type="caution">
    <text evidence="4">The sequence shown here is derived from an EMBL/GenBank/DDBJ whole genome shotgun (WGS) entry which is preliminary data.</text>
</comment>
<evidence type="ECO:0000256" key="2">
    <source>
        <dbReference type="ARBA" id="ARBA00022801"/>
    </source>
</evidence>
<dbReference type="Pfam" id="PF00657">
    <property type="entry name" value="Lipase_GDSL"/>
    <property type="match status" value="1"/>
</dbReference>
<dbReference type="OrthoDB" id="2141316at2759"/>
<gene>
    <name evidence="4" type="ORF">LSUE1_G004148</name>
</gene>
<comment type="similarity">
    <text evidence="1">Belongs to the 'GDSL' lipolytic enzyme family.</text>
</comment>
<dbReference type="Gene3D" id="3.40.50.1110">
    <property type="entry name" value="SGNH hydrolase"/>
    <property type="match status" value="1"/>
</dbReference>
<feature type="chain" id="PRO_5035921981" evidence="3">
    <location>
        <begin position="19"/>
        <end position="254"/>
    </location>
</feature>
<name>A0A8T9C8W3_9HELO</name>
<dbReference type="SUPFAM" id="SSF52266">
    <property type="entry name" value="SGNH hydrolase"/>
    <property type="match status" value="1"/>
</dbReference>
<dbReference type="Proteomes" id="UP000469558">
    <property type="component" value="Unassembled WGS sequence"/>
</dbReference>
<keyword evidence="3" id="KW-0732">Signal</keyword>
<proteinExistence type="inferred from homology"/>
<dbReference type="InterPro" id="IPR037459">
    <property type="entry name" value="RhgT-like"/>
</dbReference>
<dbReference type="InterPro" id="IPR036514">
    <property type="entry name" value="SGNH_hydro_sf"/>
</dbReference>
<sequence length="254" mass="26036">MLSYVLPLSAVLASLSMATPTVYLAGDSTMAKGGGGTGTEGWGVFLPYSLTIPVVNNAIGGRSARSFSDEGRFTAIAAKVVSGDFVIIEFGHNDGGSLTPTDNGRSDCVGAGSETCTTTAGVVVQTYPTYLTAAAKLMTAKGANVIISSPTPDNSCETVPCSYTAPRFTGYCEIVVTNVGSKASFVDHGQYVGNRYIALGATATDAFYPIDHTHTSPLGATSVAGQFVKGLLCNNSPLAQYVKNTTASIPGSCV</sequence>
<evidence type="ECO:0000256" key="3">
    <source>
        <dbReference type="SAM" id="SignalP"/>
    </source>
</evidence>
<feature type="signal peptide" evidence="3">
    <location>
        <begin position="1"/>
        <end position="18"/>
    </location>
</feature>
<dbReference type="AlphaFoldDB" id="A0A8T9C8W3"/>
<dbReference type="PANTHER" id="PTHR43695:SF1">
    <property type="entry name" value="RHAMNOGALACTURONAN ACETYLESTERASE"/>
    <property type="match status" value="1"/>
</dbReference>
<accession>A0A8T9C8W3</accession>
<organism evidence="4 5">
    <name type="scientific">Lachnellula suecica</name>
    <dbReference type="NCBI Taxonomy" id="602035"/>
    <lineage>
        <taxon>Eukaryota</taxon>
        <taxon>Fungi</taxon>
        <taxon>Dikarya</taxon>
        <taxon>Ascomycota</taxon>
        <taxon>Pezizomycotina</taxon>
        <taxon>Leotiomycetes</taxon>
        <taxon>Helotiales</taxon>
        <taxon>Lachnaceae</taxon>
        <taxon>Lachnellula</taxon>
    </lineage>
</organism>
<dbReference type="GO" id="GO:0016788">
    <property type="term" value="F:hydrolase activity, acting on ester bonds"/>
    <property type="evidence" value="ECO:0007669"/>
    <property type="project" value="InterPro"/>
</dbReference>
<evidence type="ECO:0000256" key="1">
    <source>
        <dbReference type="ARBA" id="ARBA00008668"/>
    </source>
</evidence>
<reference evidence="4 5" key="1">
    <citation type="submission" date="2018-05" db="EMBL/GenBank/DDBJ databases">
        <title>Genome sequencing and assembly of the regulated plant pathogen Lachnellula willkommii and related sister species for the development of diagnostic species identification markers.</title>
        <authorList>
            <person name="Giroux E."/>
            <person name="Bilodeau G."/>
        </authorList>
    </citation>
    <scope>NUCLEOTIDE SEQUENCE [LARGE SCALE GENOMIC DNA]</scope>
    <source>
        <strain evidence="4 5">CBS 268.59</strain>
    </source>
</reference>
<protein>
    <submittedName>
        <fullName evidence="4">Rhamnogalacturonan acetylesterase</fullName>
    </submittedName>
</protein>
<dbReference type="PANTHER" id="PTHR43695">
    <property type="entry name" value="PUTATIVE (AFU_ORTHOLOGUE AFUA_2G17250)-RELATED"/>
    <property type="match status" value="1"/>
</dbReference>
<keyword evidence="2" id="KW-0378">Hydrolase</keyword>
<evidence type="ECO:0000313" key="5">
    <source>
        <dbReference type="Proteomes" id="UP000469558"/>
    </source>
</evidence>